<evidence type="ECO:0000313" key="2">
    <source>
        <dbReference type="EMBL" id="MDX8334972.1"/>
    </source>
</evidence>
<dbReference type="Proteomes" id="UP001279681">
    <property type="component" value="Unassembled WGS sequence"/>
</dbReference>
<name>A0ABU4W7F3_9FUSO</name>
<gene>
    <name evidence="2" type="ORF">RFV38_00415</name>
</gene>
<dbReference type="Pfam" id="PF13558">
    <property type="entry name" value="SbcC_Walker_B"/>
    <property type="match status" value="1"/>
</dbReference>
<keyword evidence="1" id="KW-0175">Coiled coil</keyword>
<accession>A0ABU4W7F3</accession>
<sequence>MRPIKLEITGLQSFSKKQVVDFDSLTSLGLFGIFGETGSGKSTILDAMIFAIFDEIPRTMGSKGKNIRPCLNQDSDILEVYFKFALGNDIFEITRTYKKKFSRKGEEKFEQSNPILIINKDVVADTVKNVESKIDEYFGMSVHDFTRSVVLPQGKFSEFLKLKGVDKMTMLENIFDLEKYGTKMSEKIKVRNNKLKDEITSLENQIKGKGDCSLEKINDIKENLILKENEYNTLIKNKAELEKEFNQLKELKGYFEKLDTYNDELQKLQLSEDKVNESKSLLEKHIAADSFKDLIDEIKNLKDSFIKNKGELTTSKTTLDTLNNALEVLKTKENELQMEIEKIMDELDNLKVDYNELDNLRKGDEYIRALHFKEKLLQESINSSNGLELDLDSLSKKLKENKENLKTESLNYENLEKMDTQQILQFENEVKELSNEISLIESKLKDKESLEKEIQNIDEKKVSTLCNIDNCKSKIEEISKKSLETKAFEISKSLVSGECCPVCGSKEHPNPAKDTESVDLNELEIYSKEKDQLEKALIEIDTKLNYCSDKLNELNNLKDVETLRKELSEKEISLNALKEKEKELLLKESDLKNKVSLLKNDISSISLAIDEKKLSLDKIKSKIASSEEDILKEKEKIASLNLERDSIEFIEERKTLLENMEREYREVLSRKESLNDSLRVVKDNIFKDLNEIQKINLAVVSLEEKNNHIKDSCNEKSERLKTEATTKGFNSTEEILSHIFSEEKVLELNTFIENFEKDYTKYSNLKDEILKNIDNRTFDLKRWDELSSNLEEISKEEQNLFKEVTEYKGELKRVEQLFKESKELLEKIEQLRLKQDDILILQKKFEGRKFVKFLARKRLDYIAYEASKRLQKITRGRYLLTVDNNCDFNIVDAFNSNFTRECSTLSGGETFIVSLVLALALSSQLQLKGKVQLEFFFLDEGFGTLDTSLLDRVIEILEEIRWKEKMKIGIISHVEDLKIRIPRRLEVSAAIPGETGSLIKLI</sequence>
<feature type="coiled-coil region" evidence="1">
    <location>
        <begin position="319"/>
        <end position="360"/>
    </location>
</feature>
<organism evidence="2 3">
    <name type="scientific">Candidatus Cetobacterium colombiensis</name>
    <dbReference type="NCBI Taxonomy" id="3073100"/>
    <lineage>
        <taxon>Bacteria</taxon>
        <taxon>Fusobacteriati</taxon>
        <taxon>Fusobacteriota</taxon>
        <taxon>Fusobacteriia</taxon>
        <taxon>Fusobacteriales</taxon>
        <taxon>Fusobacteriaceae</taxon>
        <taxon>Cetobacterium</taxon>
    </lineage>
</organism>
<dbReference type="RefSeq" id="WP_320312385.1">
    <property type="nucleotide sequence ID" value="NZ_JAVIKH010000001.1"/>
</dbReference>
<reference evidence="3" key="1">
    <citation type="submission" date="2023-07" db="EMBL/GenBank/DDBJ databases">
        <authorList>
            <person name="Colorado M.A."/>
            <person name="Villamil L.M."/>
            <person name="Melo J.F."/>
            <person name="Rodriguez J.A."/>
            <person name="Ruiz R.Y."/>
        </authorList>
    </citation>
    <scope>NUCLEOTIDE SEQUENCE [LARGE SCALE GENOMIC DNA]</scope>
    <source>
        <strain evidence="3">C33</strain>
    </source>
</reference>
<feature type="coiled-coil region" evidence="1">
    <location>
        <begin position="752"/>
        <end position="834"/>
    </location>
</feature>
<proteinExistence type="predicted"/>
<keyword evidence="3" id="KW-1185">Reference proteome</keyword>
<dbReference type="SUPFAM" id="SSF52540">
    <property type="entry name" value="P-loop containing nucleoside triphosphate hydrolases"/>
    <property type="match status" value="2"/>
</dbReference>
<dbReference type="PANTHER" id="PTHR32114">
    <property type="entry name" value="ABC TRANSPORTER ABCH.3"/>
    <property type="match status" value="1"/>
</dbReference>
<feature type="coiled-coil region" evidence="1">
    <location>
        <begin position="384"/>
        <end position="467"/>
    </location>
</feature>
<dbReference type="EMBL" id="JAVIKH010000001">
    <property type="protein sequence ID" value="MDX8334972.1"/>
    <property type="molecule type" value="Genomic_DNA"/>
</dbReference>
<dbReference type="InterPro" id="IPR027417">
    <property type="entry name" value="P-loop_NTPase"/>
</dbReference>
<dbReference type="Gene3D" id="3.40.50.300">
    <property type="entry name" value="P-loop containing nucleotide triphosphate hydrolases"/>
    <property type="match status" value="2"/>
</dbReference>
<feature type="coiled-coil region" evidence="1">
    <location>
        <begin position="523"/>
        <end position="677"/>
    </location>
</feature>
<protein>
    <submittedName>
        <fullName evidence="2">SbcC/MukB-like Walker B domain-containing protein</fullName>
    </submittedName>
</protein>
<comment type="caution">
    <text evidence="2">The sequence shown here is derived from an EMBL/GenBank/DDBJ whole genome shotgun (WGS) entry which is preliminary data.</text>
</comment>
<evidence type="ECO:0000256" key="1">
    <source>
        <dbReference type="SAM" id="Coils"/>
    </source>
</evidence>
<dbReference type="PANTHER" id="PTHR32114:SF2">
    <property type="entry name" value="ABC TRANSPORTER ABCH.3"/>
    <property type="match status" value="1"/>
</dbReference>
<feature type="coiled-coil region" evidence="1">
    <location>
        <begin position="185"/>
        <end position="278"/>
    </location>
</feature>
<evidence type="ECO:0000313" key="3">
    <source>
        <dbReference type="Proteomes" id="UP001279681"/>
    </source>
</evidence>